<organism evidence="2 3">
    <name type="scientific">Flavobacterium piscis</name>
    <dbReference type="NCBI Taxonomy" id="1114874"/>
    <lineage>
        <taxon>Bacteria</taxon>
        <taxon>Pseudomonadati</taxon>
        <taxon>Bacteroidota</taxon>
        <taxon>Flavobacteriia</taxon>
        <taxon>Flavobacteriales</taxon>
        <taxon>Flavobacteriaceae</taxon>
        <taxon>Flavobacterium</taxon>
    </lineage>
</organism>
<feature type="chain" id="PRO_5045882106" evidence="1">
    <location>
        <begin position="21"/>
        <end position="264"/>
    </location>
</feature>
<gene>
    <name evidence="2" type="ORF">J2W48_000614</name>
</gene>
<reference evidence="2 3" key="1">
    <citation type="submission" date="2023-07" db="EMBL/GenBank/DDBJ databases">
        <title>Sorghum-associated microbial communities from plants grown in Nebraska, USA.</title>
        <authorList>
            <person name="Schachtman D."/>
        </authorList>
    </citation>
    <scope>NUCLEOTIDE SEQUENCE [LARGE SCALE GENOMIC DNA]</scope>
    <source>
        <strain evidence="2 3">4129</strain>
    </source>
</reference>
<feature type="signal peptide" evidence="1">
    <location>
        <begin position="1"/>
        <end position="20"/>
    </location>
</feature>
<dbReference type="Proteomes" id="UP001269081">
    <property type="component" value="Unassembled WGS sequence"/>
</dbReference>
<keyword evidence="3" id="KW-1185">Reference proteome</keyword>
<dbReference type="RefSeq" id="WP_310277874.1">
    <property type="nucleotide sequence ID" value="NZ_JAVDWQ010000001.1"/>
</dbReference>
<name>A0ABU1Y3G0_9FLAO</name>
<accession>A0ABU1Y3G0</accession>
<sequence>MKTHVLFFAFMLFTICSLQAQTEKDTLFFSIDKYYTISPTIIPNFGNKSYSDWIAATKEQMEHTKTNGYIFFIGNGYLIKDLKPKKIISIKDYIENRKFYLEGKYNKIIDKRKLKDSLVDKYTIFFVNGDEYIEPRDLEYNSYYPRRDKNWNFVSNNIKDTLYFKFDNEYVYKQKEFPDEYFLREESSEGGFFLKEIKKTVNLKPEKVLNFKDFIQSSKMYYKHNKMFNTHELAEYLSNYVVFLLIKENKEIQYIEVSPGYAIE</sequence>
<evidence type="ECO:0000256" key="1">
    <source>
        <dbReference type="SAM" id="SignalP"/>
    </source>
</evidence>
<keyword evidence="1" id="KW-0732">Signal</keyword>
<evidence type="ECO:0000313" key="3">
    <source>
        <dbReference type="Proteomes" id="UP001269081"/>
    </source>
</evidence>
<protein>
    <submittedName>
        <fullName evidence="2">Uncharacterized protein</fullName>
    </submittedName>
</protein>
<proteinExistence type="predicted"/>
<evidence type="ECO:0000313" key="2">
    <source>
        <dbReference type="EMBL" id="MDR7208693.1"/>
    </source>
</evidence>
<comment type="caution">
    <text evidence="2">The sequence shown here is derived from an EMBL/GenBank/DDBJ whole genome shotgun (WGS) entry which is preliminary data.</text>
</comment>
<dbReference type="EMBL" id="JAVDWQ010000001">
    <property type="protein sequence ID" value="MDR7208693.1"/>
    <property type="molecule type" value="Genomic_DNA"/>
</dbReference>